<dbReference type="PANTHER" id="PTHR33053:SF24">
    <property type="entry name" value="TRANSPOSASE DOMAIN-CONTAINING PROTEIN"/>
    <property type="match status" value="1"/>
</dbReference>
<evidence type="ECO:0000313" key="1">
    <source>
        <dbReference type="EMBL" id="KAJ8926610.1"/>
    </source>
</evidence>
<name>A0AAV8WK73_9CUCU</name>
<protein>
    <recommendedName>
        <fullName evidence="3">Transposase</fullName>
    </recommendedName>
</protein>
<comment type="caution">
    <text evidence="1">The sequence shown here is derived from an EMBL/GenBank/DDBJ whole genome shotgun (WGS) entry which is preliminary data.</text>
</comment>
<sequence length="606" mass="69763">METNNMGNNIQKMKRRKPLSAMQRKYLKSLLRKNIRNKHAVIHTGAQIGSIKPSTTIFVDAAATEMEPAQTSLPSSIPSSTIFFQKPAENMPQASIIMSDKKTLRDELASWAVLGNISHSNLNKLLEILRQDRNIFEFKNLPADCRTLLKTEKRNYIIATERGLYYHFGLVNMISQLLISKNIKLNSDVLEVDVNVDGLPLTKSSNSQFWPILGSLANVDSCKNPFVIGVYHGFNKPEHPYEPLNELVNEYLAIKDCGFFYQSRKIKLKFSKLICDAPAKSFVLGVKGHNSYFGCTKYVCEGTYINNRMCCPNLNSALRTDEQFRSNAYDDYHKYETPLLYLDIDLVEQIPLDYMHLICIGVMKKMLLFWVKGNISVRMNKSDLKKTDQCIQNFRKHINSNDFSRLPRSLLELERWKATELRQFLFWLLLSLNLCMERHCIFQCVQCIGLNLITTMKFLVCGQKNKTLERKAIEKCFIPQSDWLHIKEVKILGKYSLYNERQFANSSEGESIGSHSDLLLRENIVKRKIKKPQKFIDELDLPIPSIDEVTVNELESESDNEESSRTIADKSFQSSVFNKQIVTDVQNGNVYVAEDYNRIIDYPSVM</sequence>
<proteinExistence type="predicted"/>
<keyword evidence="2" id="KW-1185">Reference proteome</keyword>
<dbReference type="AlphaFoldDB" id="A0AAV8WK73"/>
<gene>
    <name evidence="1" type="ORF">NQ314_021007</name>
</gene>
<evidence type="ECO:0000313" key="2">
    <source>
        <dbReference type="Proteomes" id="UP001162156"/>
    </source>
</evidence>
<evidence type="ECO:0008006" key="3">
    <source>
        <dbReference type="Google" id="ProtNLM"/>
    </source>
</evidence>
<organism evidence="1 2">
    <name type="scientific">Rhamnusium bicolor</name>
    <dbReference type="NCBI Taxonomy" id="1586634"/>
    <lineage>
        <taxon>Eukaryota</taxon>
        <taxon>Metazoa</taxon>
        <taxon>Ecdysozoa</taxon>
        <taxon>Arthropoda</taxon>
        <taxon>Hexapoda</taxon>
        <taxon>Insecta</taxon>
        <taxon>Pterygota</taxon>
        <taxon>Neoptera</taxon>
        <taxon>Endopterygota</taxon>
        <taxon>Coleoptera</taxon>
        <taxon>Polyphaga</taxon>
        <taxon>Cucujiformia</taxon>
        <taxon>Chrysomeloidea</taxon>
        <taxon>Cerambycidae</taxon>
        <taxon>Lepturinae</taxon>
        <taxon>Rhagiini</taxon>
        <taxon>Rhamnusium</taxon>
    </lineage>
</organism>
<dbReference type="Proteomes" id="UP001162156">
    <property type="component" value="Unassembled WGS sequence"/>
</dbReference>
<dbReference type="EMBL" id="JANEYF010005831">
    <property type="protein sequence ID" value="KAJ8926610.1"/>
    <property type="molecule type" value="Genomic_DNA"/>
</dbReference>
<dbReference type="PANTHER" id="PTHR33053">
    <property type="entry name" value="PROTEIN, PUTATIVE-RELATED"/>
    <property type="match status" value="1"/>
</dbReference>
<reference evidence="1" key="1">
    <citation type="journal article" date="2023" name="Insect Mol. Biol.">
        <title>Genome sequencing provides insights into the evolution of gene families encoding plant cell wall-degrading enzymes in longhorned beetles.</title>
        <authorList>
            <person name="Shin N.R."/>
            <person name="Okamura Y."/>
            <person name="Kirsch R."/>
            <person name="Pauchet Y."/>
        </authorList>
    </citation>
    <scope>NUCLEOTIDE SEQUENCE</scope>
    <source>
        <strain evidence="1">RBIC_L_NR</strain>
    </source>
</reference>
<accession>A0AAV8WK73</accession>